<dbReference type="CDD" id="cd00121">
    <property type="entry name" value="MATH"/>
    <property type="match status" value="1"/>
</dbReference>
<dbReference type="Proteomes" id="UP000604825">
    <property type="component" value="Unassembled WGS sequence"/>
</dbReference>
<evidence type="ECO:0000313" key="16">
    <source>
        <dbReference type="EMBL" id="CAD6271434.1"/>
    </source>
</evidence>
<evidence type="ECO:0000313" key="17">
    <source>
        <dbReference type="Proteomes" id="UP000604825"/>
    </source>
</evidence>
<dbReference type="InterPro" id="IPR038469">
    <property type="entry name" value="tRNAHis_GuaTrfase_Thg1_sf"/>
</dbReference>
<dbReference type="GO" id="GO:0008193">
    <property type="term" value="F:tRNA guanylyltransferase activity"/>
    <property type="evidence" value="ECO:0007669"/>
    <property type="project" value="UniProtKB-EC"/>
</dbReference>
<keyword evidence="17" id="KW-1185">Reference proteome</keyword>
<keyword evidence="6" id="KW-0808">Transferase</keyword>
<dbReference type="InterPro" id="IPR024956">
    <property type="entry name" value="tRNAHis_GuaTrfase_cat"/>
</dbReference>
<accession>A0A811RNI8</accession>
<name>A0A811RNI8_9POAL</name>
<evidence type="ECO:0000256" key="6">
    <source>
        <dbReference type="ARBA" id="ARBA00022679"/>
    </source>
</evidence>
<dbReference type="Gene3D" id="3.30.70.3000">
    <property type="match status" value="2"/>
</dbReference>
<dbReference type="AlphaFoldDB" id="A0A811RNI8"/>
<dbReference type="GO" id="GO:0000287">
    <property type="term" value="F:magnesium ion binding"/>
    <property type="evidence" value="ECO:0007669"/>
    <property type="project" value="InterPro"/>
</dbReference>
<evidence type="ECO:0000256" key="12">
    <source>
        <dbReference type="ARBA" id="ARBA00023134"/>
    </source>
</evidence>
<dbReference type="SUPFAM" id="SSF49599">
    <property type="entry name" value="TRAF domain-like"/>
    <property type="match status" value="2"/>
</dbReference>
<evidence type="ECO:0000256" key="5">
    <source>
        <dbReference type="ARBA" id="ARBA00012511"/>
    </source>
</evidence>
<dbReference type="InterPro" id="IPR008974">
    <property type="entry name" value="TRAF-like"/>
</dbReference>
<evidence type="ECO:0000256" key="2">
    <source>
        <dbReference type="ARBA" id="ARBA00002939"/>
    </source>
</evidence>
<dbReference type="FunFam" id="3.30.70.3000:FF:000002">
    <property type="entry name" value="tRNA(His) guanylyltransferase 1"/>
    <property type="match status" value="2"/>
</dbReference>
<comment type="similarity">
    <text evidence="4">Belongs to the tRNA(His) guanylyltransferase family.</text>
</comment>
<evidence type="ECO:0000256" key="8">
    <source>
        <dbReference type="ARBA" id="ARBA00022695"/>
    </source>
</evidence>
<dbReference type="Pfam" id="PF14413">
    <property type="entry name" value="Thg1C"/>
    <property type="match status" value="2"/>
</dbReference>
<comment type="subcellular location">
    <subcellularLocation>
        <location evidence="3">Nucleus</location>
    </subcellularLocation>
</comment>
<dbReference type="Pfam" id="PF22486">
    <property type="entry name" value="MATH_2"/>
    <property type="match status" value="1"/>
</dbReference>
<comment type="cofactor">
    <cofactor evidence="1">
        <name>Mg(2+)</name>
        <dbReference type="ChEBI" id="CHEBI:18420"/>
    </cofactor>
</comment>
<evidence type="ECO:0000256" key="13">
    <source>
        <dbReference type="ARBA" id="ARBA00023242"/>
    </source>
</evidence>
<evidence type="ECO:0000256" key="11">
    <source>
        <dbReference type="ARBA" id="ARBA00022842"/>
    </source>
</evidence>
<comment type="catalytic activity">
    <reaction evidence="14">
        <text>a 5'-end ribonucleotide-tRNA(His) + GTP + ATP + H2O = a 5'-end phospho-guanosine-ribonucleotide-tRNA(His) + AMP + 2 diphosphate + H(+)</text>
        <dbReference type="Rhea" id="RHEA:54564"/>
        <dbReference type="Rhea" id="RHEA-COMP:14193"/>
        <dbReference type="Rhea" id="RHEA-COMP:14917"/>
        <dbReference type="ChEBI" id="CHEBI:15377"/>
        <dbReference type="ChEBI" id="CHEBI:15378"/>
        <dbReference type="ChEBI" id="CHEBI:30616"/>
        <dbReference type="ChEBI" id="CHEBI:33019"/>
        <dbReference type="ChEBI" id="CHEBI:37565"/>
        <dbReference type="ChEBI" id="CHEBI:138282"/>
        <dbReference type="ChEBI" id="CHEBI:141847"/>
        <dbReference type="ChEBI" id="CHEBI:456215"/>
        <dbReference type="EC" id="2.7.7.79"/>
    </reaction>
</comment>
<dbReference type="Pfam" id="PF04446">
    <property type="entry name" value="Thg1"/>
    <property type="match status" value="2"/>
</dbReference>
<dbReference type="PANTHER" id="PTHR12729:SF6">
    <property type="entry name" value="TRNA(HIS) GUANYLYLTRANSFERASE-RELATED"/>
    <property type="match status" value="1"/>
</dbReference>
<keyword evidence="13" id="KW-0539">Nucleus</keyword>
<reference evidence="16" key="1">
    <citation type="submission" date="2020-10" db="EMBL/GenBank/DDBJ databases">
        <authorList>
            <person name="Han B."/>
            <person name="Lu T."/>
            <person name="Zhao Q."/>
            <person name="Huang X."/>
            <person name="Zhao Y."/>
        </authorList>
    </citation>
    <scope>NUCLEOTIDE SEQUENCE</scope>
</reference>
<evidence type="ECO:0000256" key="9">
    <source>
        <dbReference type="ARBA" id="ARBA00022723"/>
    </source>
</evidence>
<evidence type="ECO:0000256" key="3">
    <source>
        <dbReference type="ARBA" id="ARBA00004123"/>
    </source>
</evidence>
<dbReference type="InterPro" id="IPR007537">
    <property type="entry name" value="tRNAHis_GuaTrfase_Thg1"/>
</dbReference>
<proteinExistence type="inferred from homology"/>
<feature type="domain" description="MATH" evidence="15">
    <location>
        <begin position="640"/>
        <end position="764"/>
    </location>
</feature>
<organism evidence="16 17">
    <name type="scientific">Miscanthus lutarioriparius</name>
    <dbReference type="NCBI Taxonomy" id="422564"/>
    <lineage>
        <taxon>Eukaryota</taxon>
        <taxon>Viridiplantae</taxon>
        <taxon>Streptophyta</taxon>
        <taxon>Embryophyta</taxon>
        <taxon>Tracheophyta</taxon>
        <taxon>Spermatophyta</taxon>
        <taxon>Magnoliopsida</taxon>
        <taxon>Liliopsida</taxon>
        <taxon>Poales</taxon>
        <taxon>Poaceae</taxon>
        <taxon>PACMAD clade</taxon>
        <taxon>Panicoideae</taxon>
        <taxon>Andropogonodae</taxon>
        <taxon>Andropogoneae</taxon>
        <taxon>Saccharinae</taxon>
        <taxon>Miscanthus</taxon>
    </lineage>
</organism>
<dbReference type="EMBL" id="CAJGYO010000016">
    <property type="protein sequence ID" value="CAD6271434.1"/>
    <property type="molecule type" value="Genomic_DNA"/>
</dbReference>
<keyword evidence="9" id="KW-0479">Metal-binding</keyword>
<dbReference type="EC" id="2.7.7.79" evidence="5"/>
<comment type="caution">
    <text evidence="16">The sequence shown here is derived from an EMBL/GenBank/DDBJ whole genome shotgun (WGS) entry which is preliminary data.</text>
</comment>
<evidence type="ECO:0000259" key="15">
    <source>
        <dbReference type="PROSITE" id="PS50144"/>
    </source>
</evidence>
<sequence length="786" mass="91889">MANSEYEYVKREFEFDRCLPPSNWIVVRIDGCHFHRFSKIHAFEKPNDENALRLMNACATAVLEKFPDIVFAYGVSDEYSFIFREETEFYHRRESKILSLCVSYFTSVYVMKWKDLFPNKELKEPPYFDARAVCYPNLKTIRDYLAWRQVDCHINNQYNTCFWMLVKSGKSEQEAQLALKVETTVKIDDYGEPIKRPRLQVTVAHVDIIGPEFWENHQHIFREGKILHWFVKKSGINHIFCPCNWIVVRINACQFDQFSTIHSFDKPNDETALRLMNESASLMMEQYPDIVFAYGFSNEYSFVFHEKSELYQRQESLILSSCSSYFTSLYMMKWQEFFPQKELMQTPRFEAEALCHPKLKIVCEYLSWRQAECHAGNQYNTCFWMLVKSGKSEKEAHEILKGTLSKDKNELLFQQFQMNYNNEPAMFRKGSCIYRQKERNHRVFENTQLRPTQLAELILQEANDWLAAGKFAACVVLMHYELRSWSQWTPEKRKWLRYGQLLQWIPKQRNWRLKVTPMHKKSGTKIPYVALSLTLSRSSLKPGYVMHAVFELSIYNHSIGSYCGCKARYNFDVKKFHSKKKCLITVEELLKSADFLIDDSCVFGVRILQADVSPKNSLAVAPDNTITIWELFLQKKEFIKGNYTWNVNNFLALKDSVLSPAFEASGHKWHIRMHPLGNQYSTDSLSMYLVMHDPAKLSHESGKMFEVTLSILNQEQGQHYSRAGRFVFNGNLGWGWADFIPLKILKDPSKGYLVGSKLSVKADIICIGSSNDVQTPLVASLLKDEK</sequence>
<dbReference type="Gene3D" id="2.60.210.10">
    <property type="entry name" value="Apoptosis, Tumor Necrosis Factor Receptor Associated Protein 2, Chain A"/>
    <property type="match status" value="2"/>
</dbReference>
<evidence type="ECO:0000256" key="7">
    <source>
        <dbReference type="ARBA" id="ARBA00022694"/>
    </source>
</evidence>
<dbReference type="PANTHER" id="PTHR12729">
    <property type="entry name" value="TRNA(HIS) GUANYLYLTRANSFERASE-RELATED"/>
    <property type="match status" value="1"/>
</dbReference>
<evidence type="ECO:0000256" key="1">
    <source>
        <dbReference type="ARBA" id="ARBA00001946"/>
    </source>
</evidence>
<evidence type="ECO:0000256" key="14">
    <source>
        <dbReference type="ARBA" id="ARBA00047281"/>
    </source>
</evidence>
<keyword evidence="10" id="KW-0547">Nucleotide-binding</keyword>
<dbReference type="OrthoDB" id="62560at2759"/>
<keyword evidence="12" id="KW-0342">GTP-binding</keyword>
<comment type="function">
    <text evidence="2">Adds a GMP to the 5'-end of tRNA(His) after transcription and RNase P cleavage.</text>
</comment>
<evidence type="ECO:0000256" key="10">
    <source>
        <dbReference type="ARBA" id="ARBA00022741"/>
    </source>
</evidence>
<protein>
    <recommendedName>
        <fullName evidence="5">tRNA(His) guanylyltransferase</fullName>
        <ecNumber evidence="5">2.7.7.79</ecNumber>
    </recommendedName>
</protein>
<dbReference type="PROSITE" id="PS50144">
    <property type="entry name" value="MATH"/>
    <property type="match status" value="1"/>
</dbReference>
<keyword evidence="11" id="KW-0460">Magnesium</keyword>
<keyword evidence="8" id="KW-0548">Nucleotidyltransferase</keyword>
<dbReference type="SMART" id="SM00061">
    <property type="entry name" value="MATH"/>
    <property type="match status" value="1"/>
</dbReference>
<dbReference type="GO" id="GO:0005525">
    <property type="term" value="F:GTP binding"/>
    <property type="evidence" value="ECO:0007669"/>
    <property type="project" value="UniProtKB-KW"/>
</dbReference>
<dbReference type="InterPro" id="IPR025845">
    <property type="entry name" value="Thg1_C_dom"/>
</dbReference>
<keyword evidence="7" id="KW-0819">tRNA processing</keyword>
<evidence type="ECO:0000256" key="4">
    <source>
        <dbReference type="ARBA" id="ARBA00010113"/>
    </source>
</evidence>
<dbReference type="GO" id="GO:0006400">
    <property type="term" value="P:tRNA modification"/>
    <property type="evidence" value="ECO:0007669"/>
    <property type="project" value="InterPro"/>
</dbReference>
<gene>
    <name evidence="16" type="ORF">NCGR_LOCUS54720</name>
</gene>
<dbReference type="InterPro" id="IPR002083">
    <property type="entry name" value="MATH/TRAF_dom"/>
</dbReference>
<dbReference type="GO" id="GO:0005654">
    <property type="term" value="C:nucleoplasm"/>
    <property type="evidence" value="ECO:0007669"/>
    <property type="project" value="UniProtKB-ARBA"/>
</dbReference>